<dbReference type="InterPro" id="IPR005835">
    <property type="entry name" value="NTP_transferase_dom"/>
</dbReference>
<keyword evidence="6" id="KW-1185">Reference proteome</keyword>
<dbReference type="Pfam" id="PF00483">
    <property type="entry name" value="NTP_transferase"/>
    <property type="match status" value="1"/>
</dbReference>
<gene>
    <name evidence="5" type="ORF">FD21_GL001189</name>
</gene>
<evidence type="ECO:0000313" key="6">
    <source>
        <dbReference type="Proteomes" id="UP000051576"/>
    </source>
</evidence>
<evidence type="ECO:0000259" key="4">
    <source>
        <dbReference type="Pfam" id="PF24894"/>
    </source>
</evidence>
<dbReference type="PATRIC" id="fig|1133569.4.peg.1320"/>
<dbReference type="STRING" id="1133569.FD21_GL001189"/>
<feature type="domain" description="Nucleotidyl transferase" evidence="3">
    <location>
        <begin position="14"/>
        <end position="151"/>
    </location>
</feature>
<dbReference type="Gene3D" id="2.160.10.10">
    <property type="entry name" value="Hexapeptide repeat proteins"/>
    <property type="match status" value="1"/>
</dbReference>
<keyword evidence="5" id="KW-0548">Nucleotidyltransferase</keyword>
<reference evidence="5 6" key="1">
    <citation type="journal article" date="2015" name="Genome Announc.">
        <title>Expanding the biotechnology potential of lactobacilli through comparative genomics of 213 strains and associated genera.</title>
        <authorList>
            <person name="Sun Z."/>
            <person name="Harris H.M."/>
            <person name="McCann A."/>
            <person name="Guo C."/>
            <person name="Argimon S."/>
            <person name="Zhang W."/>
            <person name="Yang X."/>
            <person name="Jeffery I.B."/>
            <person name="Cooney J.C."/>
            <person name="Kagawa T.F."/>
            <person name="Liu W."/>
            <person name="Song Y."/>
            <person name="Salvetti E."/>
            <person name="Wrobel A."/>
            <person name="Rasinkangas P."/>
            <person name="Parkhill J."/>
            <person name="Rea M.C."/>
            <person name="O'Sullivan O."/>
            <person name="Ritari J."/>
            <person name="Douillard F.P."/>
            <person name="Paul Ross R."/>
            <person name="Yang R."/>
            <person name="Briner A.E."/>
            <person name="Felis G.E."/>
            <person name="de Vos W.M."/>
            <person name="Barrangou R."/>
            <person name="Klaenhammer T.R."/>
            <person name="Caufield P.W."/>
            <person name="Cui Y."/>
            <person name="Zhang H."/>
            <person name="O'Toole P.W."/>
        </authorList>
    </citation>
    <scope>NUCLEOTIDE SEQUENCE [LARGE SCALE GENOMIC DNA]</scope>
    <source>
        <strain evidence="5 6">DSM 20605</strain>
    </source>
</reference>
<dbReference type="InterPro" id="IPR011004">
    <property type="entry name" value="Trimer_LpxA-like_sf"/>
</dbReference>
<feature type="domain" description="Glucose-1-phosphate adenylyltransferase/Bifunctional protein GlmU-like C-terminal hexapeptide" evidence="4">
    <location>
        <begin position="280"/>
        <end position="349"/>
    </location>
</feature>
<dbReference type="Proteomes" id="UP000051576">
    <property type="component" value="Unassembled WGS sequence"/>
</dbReference>
<accession>A0A0R2CK60</accession>
<comment type="caution">
    <text evidence="5">The sequence shown here is derived from an EMBL/GenBank/DDBJ whole genome shotgun (WGS) entry which is preliminary data.</text>
</comment>
<dbReference type="GO" id="GO:0005978">
    <property type="term" value="P:glycogen biosynthetic process"/>
    <property type="evidence" value="ECO:0007669"/>
    <property type="project" value="UniProtKB-KW"/>
</dbReference>
<evidence type="ECO:0000256" key="2">
    <source>
        <dbReference type="ARBA" id="ARBA00023056"/>
    </source>
</evidence>
<dbReference type="Pfam" id="PF24894">
    <property type="entry name" value="Hexapep_GlmU"/>
    <property type="match status" value="1"/>
</dbReference>
<organism evidence="5 6">
    <name type="scientific">Liquorilactobacillus vini DSM 20605</name>
    <dbReference type="NCBI Taxonomy" id="1133569"/>
    <lineage>
        <taxon>Bacteria</taxon>
        <taxon>Bacillati</taxon>
        <taxon>Bacillota</taxon>
        <taxon>Bacilli</taxon>
        <taxon>Lactobacillales</taxon>
        <taxon>Lactobacillaceae</taxon>
        <taxon>Liquorilactobacillus</taxon>
    </lineage>
</organism>
<dbReference type="EMBL" id="AYYX01000032">
    <property type="protein sequence ID" value="KRM88502.1"/>
    <property type="molecule type" value="Genomic_DNA"/>
</dbReference>
<evidence type="ECO:0000259" key="3">
    <source>
        <dbReference type="Pfam" id="PF00483"/>
    </source>
</evidence>
<dbReference type="AlphaFoldDB" id="A0A0R2CK60"/>
<proteinExistence type="inferred from homology"/>
<dbReference type="InterPro" id="IPR011831">
    <property type="entry name" value="ADP-Glc_PPase"/>
</dbReference>
<dbReference type="InterPro" id="IPR056818">
    <property type="entry name" value="GlmU/GlgC-like_hexapep"/>
</dbReference>
<dbReference type="Gene3D" id="3.90.550.10">
    <property type="entry name" value="Spore Coat Polysaccharide Biosynthesis Protein SpsA, Chain A"/>
    <property type="match status" value="1"/>
</dbReference>
<name>A0A0R2CK60_9LACO</name>
<evidence type="ECO:0000313" key="5">
    <source>
        <dbReference type="EMBL" id="KRM88502.1"/>
    </source>
</evidence>
<sequence length="375" mass="42420">MCAIIGNEHEYADLLPLTAERPLSTLYFDCKYRILDFVLSSVANANIRSVFMIVNEGRIKSIFDHLGGGREWGLDSIGSYQYISFYQDFVHKKAQGQPCFGDIIQFLKTSKSPYTVYLTNKFICNLDLQAVLKIHQEQNNEITAVFKRMPADKIAPDDQILKLKDSSQIADVATYRDVKIKKETYNLSLGAFIMKTSWLIDSLENSQSLSLEEFLFNKLKHAKNSTYEYTGYVSNVYDIPSYYQANMDMLNIENYNSLLFSSQKVITRTKNEVATYFSSESDVKNSQVATGCRIEGTVANSLISRRTLIAQKAKVEQAVIMGSSRVSEKAKVKYAIIDKNVKIDPRVEIIGSPDNLVIVKKNSHVTESVYGGKKK</sequence>
<dbReference type="InterPro" id="IPR029044">
    <property type="entry name" value="Nucleotide-diphossugar_trans"/>
</dbReference>
<dbReference type="SUPFAM" id="SSF53448">
    <property type="entry name" value="Nucleotide-diphospho-sugar transferases"/>
    <property type="match status" value="1"/>
</dbReference>
<dbReference type="PANTHER" id="PTHR43523:SF6">
    <property type="entry name" value="GLYCOGEN BIOSYNTHESIS PROTEIN GLGD"/>
    <property type="match status" value="1"/>
</dbReference>
<protein>
    <submittedName>
        <fullName evidence="5">Glucose-1-phosphate adenylyltransferase regulatory subunit</fullName>
    </submittedName>
</protein>
<dbReference type="GO" id="GO:0008878">
    <property type="term" value="F:glucose-1-phosphate adenylyltransferase activity"/>
    <property type="evidence" value="ECO:0007669"/>
    <property type="project" value="InterPro"/>
</dbReference>
<evidence type="ECO:0000256" key="1">
    <source>
        <dbReference type="ARBA" id="ARBA00010443"/>
    </source>
</evidence>
<dbReference type="SUPFAM" id="SSF51161">
    <property type="entry name" value="Trimeric LpxA-like enzymes"/>
    <property type="match status" value="1"/>
</dbReference>
<keyword evidence="2" id="KW-0320">Glycogen biosynthesis</keyword>
<dbReference type="eggNOG" id="COG0448">
    <property type="taxonomic scope" value="Bacteria"/>
</dbReference>
<dbReference type="InterPro" id="IPR011832">
    <property type="entry name" value="GlgDAde_trans"/>
</dbReference>
<dbReference type="CDD" id="cd04651">
    <property type="entry name" value="LbH_G1P_AT_C"/>
    <property type="match status" value="1"/>
</dbReference>
<dbReference type="PANTHER" id="PTHR43523">
    <property type="entry name" value="GLUCOSE-1-PHOSPHATE ADENYLYLTRANSFERASE-RELATED"/>
    <property type="match status" value="1"/>
</dbReference>
<keyword evidence="5" id="KW-0808">Transferase</keyword>
<dbReference type="NCBIfam" id="TIGR02092">
    <property type="entry name" value="glgD"/>
    <property type="match status" value="1"/>
</dbReference>
<comment type="similarity">
    <text evidence="1">Belongs to the bacterial/plant glucose-1-phosphate adenylyltransferase family.</text>
</comment>